<dbReference type="PANTHER" id="PTHR34975:SF2">
    <property type="entry name" value="SPORE GERMINATION PROTEIN A2"/>
    <property type="match status" value="1"/>
</dbReference>
<feature type="transmembrane region" description="Helical" evidence="8">
    <location>
        <begin position="154"/>
        <end position="173"/>
    </location>
</feature>
<dbReference type="EMBL" id="JAJNBZ010000006">
    <property type="protein sequence ID" value="MCE5169854.1"/>
    <property type="molecule type" value="Genomic_DNA"/>
</dbReference>
<comment type="subcellular location">
    <subcellularLocation>
        <location evidence="1">Membrane</location>
        <topology evidence="1">Multi-pass membrane protein</topology>
    </subcellularLocation>
</comment>
<evidence type="ECO:0000256" key="8">
    <source>
        <dbReference type="SAM" id="Phobius"/>
    </source>
</evidence>
<evidence type="ECO:0000313" key="9">
    <source>
        <dbReference type="EMBL" id="MCE5169854.1"/>
    </source>
</evidence>
<feature type="transmembrane region" description="Helical" evidence="8">
    <location>
        <begin position="310"/>
        <end position="336"/>
    </location>
</feature>
<feature type="transmembrane region" description="Helical" evidence="8">
    <location>
        <begin position="126"/>
        <end position="147"/>
    </location>
</feature>
<accession>A0ABS8YJX6</accession>
<proteinExistence type="inferred from homology"/>
<keyword evidence="3" id="KW-0813">Transport</keyword>
<keyword evidence="7 8" id="KW-0472">Membrane</keyword>
<keyword evidence="6 8" id="KW-1133">Transmembrane helix</keyword>
<feature type="transmembrane region" description="Helical" evidence="8">
    <location>
        <begin position="277"/>
        <end position="298"/>
    </location>
</feature>
<comment type="caution">
    <text evidence="9">The sequence shown here is derived from an EMBL/GenBank/DDBJ whole genome shotgun (WGS) entry which is preliminary data.</text>
</comment>
<evidence type="ECO:0000313" key="10">
    <source>
        <dbReference type="Proteomes" id="UP001199916"/>
    </source>
</evidence>
<dbReference type="InterPro" id="IPR004761">
    <property type="entry name" value="Spore_GerAB"/>
</dbReference>
<feature type="transmembrane region" description="Helical" evidence="8">
    <location>
        <begin position="222"/>
        <end position="245"/>
    </location>
</feature>
<evidence type="ECO:0000256" key="4">
    <source>
        <dbReference type="ARBA" id="ARBA00022544"/>
    </source>
</evidence>
<dbReference type="Proteomes" id="UP001199916">
    <property type="component" value="Unassembled WGS sequence"/>
</dbReference>
<dbReference type="PANTHER" id="PTHR34975">
    <property type="entry name" value="SPORE GERMINATION PROTEIN A2"/>
    <property type="match status" value="1"/>
</dbReference>
<evidence type="ECO:0000256" key="7">
    <source>
        <dbReference type="ARBA" id="ARBA00023136"/>
    </source>
</evidence>
<keyword evidence="10" id="KW-1185">Reference proteome</keyword>
<keyword evidence="4" id="KW-0309">Germination</keyword>
<dbReference type="Gene3D" id="1.20.1740.10">
    <property type="entry name" value="Amino acid/polyamine transporter I"/>
    <property type="match status" value="1"/>
</dbReference>
<name>A0ABS8YJX6_9BACL</name>
<organism evidence="9 10">
    <name type="scientific">Paenibacillus profundus</name>
    <dbReference type="NCBI Taxonomy" id="1173085"/>
    <lineage>
        <taxon>Bacteria</taxon>
        <taxon>Bacillati</taxon>
        <taxon>Bacillota</taxon>
        <taxon>Bacilli</taxon>
        <taxon>Bacillales</taxon>
        <taxon>Paenibacillaceae</taxon>
        <taxon>Paenibacillus</taxon>
    </lineage>
</organism>
<dbReference type="RefSeq" id="WP_233696741.1">
    <property type="nucleotide sequence ID" value="NZ_JAJNBZ010000006.1"/>
</dbReference>
<evidence type="ECO:0000256" key="3">
    <source>
        <dbReference type="ARBA" id="ARBA00022448"/>
    </source>
</evidence>
<feature type="transmembrane region" description="Helical" evidence="8">
    <location>
        <begin position="12"/>
        <end position="34"/>
    </location>
</feature>
<evidence type="ECO:0000256" key="5">
    <source>
        <dbReference type="ARBA" id="ARBA00022692"/>
    </source>
</evidence>
<evidence type="ECO:0000256" key="6">
    <source>
        <dbReference type="ARBA" id="ARBA00022989"/>
    </source>
</evidence>
<comment type="similarity">
    <text evidence="2">Belongs to the amino acid-polyamine-organocation (APC) superfamily. Spore germination protein (SGP) (TC 2.A.3.9) family.</text>
</comment>
<keyword evidence="5 8" id="KW-0812">Transmembrane</keyword>
<sequence>MGPAANLNPDDLSPTQVAVILANAILGTGILTLPRLLAVAMDTPDGWVPIMIGGLIVIAFASWLVKIGSRYPGQTFFDYSPTLFGVWLSRLIVGVMIVYFVCIAAYEVRVLAEVVDMFLLEQTPKSVIIITMMCVSAYLVFGGIGAISRMCGLLLPLTVLVLFFCFALSMKSFDANNLRPVLGEGVYPVLKGIWPSAMNFLGFEIMYILPGRMKHPKKAYRAVWYGIIIVVAVYSFSYIAVIGGLSTEATKTVTWPLISLIRSFEYTGILFERFDSFLMAIWIMQIYTAFMLFHYLLVSSLKVFGVRRPYGGAFAVLPVIYILAMLPRSTFAILSLFRYVEYLFLFTIGVVPALCMVMNWIRRRSQHEA</sequence>
<reference evidence="9 10" key="1">
    <citation type="submission" date="2021-11" db="EMBL/GenBank/DDBJ databases">
        <title>Draft genome sequence of Paenibacillus profundus YoMME, a new Gram-positive bacteria with exoelectrogenic properties.</title>
        <authorList>
            <person name="Hubenova Y."/>
            <person name="Hubenova E."/>
            <person name="Manasiev Y."/>
            <person name="Peykov S."/>
            <person name="Mitov M."/>
        </authorList>
    </citation>
    <scope>NUCLEOTIDE SEQUENCE [LARGE SCALE GENOMIC DNA]</scope>
    <source>
        <strain evidence="9 10">YoMME</strain>
    </source>
</reference>
<gene>
    <name evidence="9" type="ORF">LQV63_11070</name>
</gene>
<dbReference type="Pfam" id="PF03845">
    <property type="entry name" value="Spore_permease"/>
    <property type="match status" value="1"/>
</dbReference>
<feature type="transmembrane region" description="Helical" evidence="8">
    <location>
        <begin position="46"/>
        <end position="65"/>
    </location>
</feature>
<protein>
    <submittedName>
        <fullName evidence="9">Spore germination protein</fullName>
    </submittedName>
</protein>
<feature type="transmembrane region" description="Helical" evidence="8">
    <location>
        <begin position="342"/>
        <end position="361"/>
    </location>
</feature>
<feature type="transmembrane region" description="Helical" evidence="8">
    <location>
        <begin position="86"/>
        <end position="106"/>
    </location>
</feature>
<dbReference type="NCBIfam" id="TIGR00912">
    <property type="entry name" value="2A0309"/>
    <property type="match status" value="1"/>
</dbReference>
<evidence type="ECO:0000256" key="1">
    <source>
        <dbReference type="ARBA" id="ARBA00004141"/>
    </source>
</evidence>
<evidence type="ECO:0000256" key="2">
    <source>
        <dbReference type="ARBA" id="ARBA00007998"/>
    </source>
</evidence>